<accession>A0A060NH43</accession>
<gene>
    <name evidence="1" type="ORF">SRAA_0141</name>
</gene>
<dbReference type="RefSeq" id="WP_045530333.1">
    <property type="nucleotide sequence ID" value="NZ_AP014568.1"/>
</dbReference>
<sequence length="63" mass="7055">MTGMQALIGALGLVEAERFLVAVSRDKFDYTQWRQTGLPPMNLEDLAHQANQLSAQLSKNEHN</sequence>
<evidence type="ECO:0000313" key="2">
    <source>
        <dbReference type="Proteomes" id="UP000067461"/>
    </source>
</evidence>
<dbReference type="STRING" id="1458425.SRAA_0141"/>
<protein>
    <submittedName>
        <fullName evidence="1">Uncharacterized protein</fullName>
    </submittedName>
</protein>
<evidence type="ECO:0000313" key="1">
    <source>
        <dbReference type="EMBL" id="BAO79995.1"/>
    </source>
</evidence>
<dbReference type="Proteomes" id="UP000067461">
    <property type="component" value="Chromosome"/>
</dbReference>
<name>A0A060NH43_9BURK</name>
<reference evidence="1 2" key="1">
    <citation type="journal article" date="2014" name="Nat. Commun.">
        <title>Physiological and genomic features of highly alkaliphilic hydrogen-utilizing Betaproteobacteria from a continental serpentinizing site.</title>
        <authorList>
            <person name="Suzuki S."/>
            <person name="Kuenen J.G."/>
            <person name="Schipper K."/>
            <person name="van der Velde S."/>
            <person name="Ishii S."/>
            <person name="Wu A."/>
            <person name="Sorokin D.Y."/>
            <person name="Tenney A."/>
            <person name="Meng X.Y."/>
            <person name="Morrill P.L."/>
            <person name="Kamagata Y."/>
            <person name="Muyzer G."/>
            <person name="Nealson K.H."/>
        </authorList>
    </citation>
    <scope>NUCLEOTIDE SEQUENCE [LARGE SCALE GENOMIC DNA]</scope>
    <source>
        <strain evidence="1 2">A1</strain>
    </source>
</reference>
<organism evidence="1 2">
    <name type="scientific">Serpentinimonas raichei</name>
    <dbReference type="NCBI Taxonomy" id="1458425"/>
    <lineage>
        <taxon>Bacteria</taxon>
        <taxon>Pseudomonadati</taxon>
        <taxon>Pseudomonadota</taxon>
        <taxon>Betaproteobacteria</taxon>
        <taxon>Burkholderiales</taxon>
        <taxon>Comamonadaceae</taxon>
        <taxon>Serpentinimonas</taxon>
    </lineage>
</organism>
<dbReference type="HOGENOM" id="CLU_193886_0_0_4"/>
<dbReference type="AlphaFoldDB" id="A0A060NH43"/>
<dbReference type="OrthoDB" id="361711at2"/>
<keyword evidence="2" id="KW-1185">Reference proteome</keyword>
<dbReference type="KEGG" id="cbaa:SRAA_0141"/>
<dbReference type="EMBL" id="AP014568">
    <property type="protein sequence ID" value="BAO79995.1"/>
    <property type="molecule type" value="Genomic_DNA"/>
</dbReference>
<proteinExistence type="predicted"/>